<protein>
    <submittedName>
        <fullName evidence="1">Uncharacterized protein</fullName>
    </submittedName>
</protein>
<accession>M1DGD4</accession>
<evidence type="ECO:0000313" key="2">
    <source>
        <dbReference type="Proteomes" id="UP000011115"/>
    </source>
</evidence>
<dbReference type="Proteomes" id="UP000011115">
    <property type="component" value="Unassembled WGS sequence"/>
</dbReference>
<reference evidence="2" key="1">
    <citation type="journal article" date="2011" name="Nature">
        <title>Genome sequence and analysis of the tuber crop potato.</title>
        <authorList>
            <consortium name="The Potato Genome Sequencing Consortium"/>
        </authorList>
    </citation>
    <scope>NUCLEOTIDE SEQUENCE [LARGE SCALE GENOMIC DNA]</scope>
    <source>
        <strain evidence="2">cv. DM1-3 516 R44</strain>
    </source>
</reference>
<sequence>MYHFEERIMHYDKYYNVRNMSYAVIISIIERRVACRDRCMDKYVPHGSQTERQRVTSLDLRDTLYLFLSKTLCGDL</sequence>
<keyword evidence="2" id="KW-1185">Reference proteome</keyword>
<dbReference type="InParanoid" id="M1DGD4"/>
<name>M1DGD4_SOLTU</name>
<evidence type="ECO:0000313" key="1">
    <source>
        <dbReference type="EnsemblPlants" id="PGSC0003DMT400088626"/>
    </source>
</evidence>
<reference evidence="1" key="2">
    <citation type="submission" date="2015-06" db="UniProtKB">
        <authorList>
            <consortium name="EnsemblPlants"/>
        </authorList>
    </citation>
    <scope>IDENTIFICATION</scope>
    <source>
        <strain evidence="1">DM1-3 516 R44</strain>
    </source>
</reference>
<dbReference type="AlphaFoldDB" id="M1DGD4"/>
<dbReference type="Gramene" id="PGSC0003DMT400088626">
    <property type="protein sequence ID" value="PGSC0003DMT400088626"/>
    <property type="gene ID" value="PGSC0003DMG400038197"/>
</dbReference>
<dbReference type="EnsemblPlants" id="PGSC0003DMT400088626">
    <property type="protein sequence ID" value="PGSC0003DMT400088626"/>
    <property type="gene ID" value="PGSC0003DMG400038197"/>
</dbReference>
<dbReference type="HOGENOM" id="CLU_188700_0_0_1"/>
<proteinExistence type="predicted"/>
<organism evidence="1 2">
    <name type="scientific">Solanum tuberosum</name>
    <name type="common">Potato</name>
    <dbReference type="NCBI Taxonomy" id="4113"/>
    <lineage>
        <taxon>Eukaryota</taxon>
        <taxon>Viridiplantae</taxon>
        <taxon>Streptophyta</taxon>
        <taxon>Embryophyta</taxon>
        <taxon>Tracheophyta</taxon>
        <taxon>Spermatophyta</taxon>
        <taxon>Magnoliopsida</taxon>
        <taxon>eudicotyledons</taxon>
        <taxon>Gunneridae</taxon>
        <taxon>Pentapetalae</taxon>
        <taxon>asterids</taxon>
        <taxon>lamiids</taxon>
        <taxon>Solanales</taxon>
        <taxon>Solanaceae</taxon>
        <taxon>Solanoideae</taxon>
        <taxon>Solaneae</taxon>
        <taxon>Solanum</taxon>
    </lineage>
</organism>
<dbReference type="PaxDb" id="4113-PGSC0003DMT400088626"/>